<comment type="caution">
    <text evidence="4">The sequence shown here is derived from an EMBL/GenBank/DDBJ whole genome shotgun (WGS) entry which is preliminary data.</text>
</comment>
<feature type="region of interest" description="Disordered" evidence="1">
    <location>
        <begin position="299"/>
        <end position="351"/>
    </location>
</feature>
<keyword evidence="2" id="KW-0812">Transmembrane</keyword>
<organism evidence="4 5">
    <name type="scientific">Trametes cubensis</name>
    <dbReference type="NCBI Taxonomy" id="1111947"/>
    <lineage>
        <taxon>Eukaryota</taxon>
        <taxon>Fungi</taxon>
        <taxon>Dikarya</taxon>
        <taxon>Basidiomycota</taxon>
        <taxon>Agaricomycotina</taxon>
        <taxon>Agaricomycetes</taxon>
        <taxon>Polyporales</taxon>
        <taxon>Polyporaceae</taxon>
        <taxon>Trametes</taxon>
    </lineage>
</organism>
<evidence type="ECO:0000256" key="2">
    <source>
        <dbReference type="SAM" id="Phobius"/>
    </source>
</evidence>
<evidence type="ECO:0008006" key="6">
    <source>
        <dbReference type="Google" id="ProtNLM"/>
    </source>
</evidence>
<evidence type="ECO:0000313" key="4">
    <source>
        <dbReference type="EMBL" id="KAJ8475362.1"/>
    </source>
</evidence>
<dbReference type="InterPro" id="IPR052953">
    <property type="entry name" value="Ser-rich/MCO-related"/>
</dbReference>
<keyword evidence="2" id="KW-0472">Membrane</keyword>
<dbReference type="EMBL" id="JAPEVG010000161">
    <property type="protein sequence ID" value="KAJ8475362.1"/>
    <property type="molecule type" value="Genomic_DNA"/>
</dbReference>
<proteinExistence type="predicted"/>
<gene>
    <name evidence="4" type="ORF">ONZ51_g6598</name>
</gene>
<sequence length="351" mass="37058">MWLLALSLLSGLSITAIALAQDAQLIHVGIQAGDESILIFSPASVNAASGAIVTFVFDSVPSNHSVVQSTFESPCQPLKGGFASGFIIVPDGSMAPFPTWNLTIEDDTQPIWFYCAQTQLLPYCEGGMVGVINPPRSNETFESFQSNAKAQTTVGAPKPALSGVNALASVAPGPLTGNFSGVDLPTGTISISDTFSQTSTATTSAIIKHTSSPSSGQNTTSSRVPVETNLRQTGRHVPAGTIAGAVIGSVCAAIVAAVGIFYVLRHQRHGRAIREGDPRQQRSWYIDGQSMRQRLNDGEATVGQPAEPDTMNMRYYDPDDPSTYPPPIPVIHRERAVPPQPAGVPEVYGSP</sequence>
<evidence type="ECO:0000256" key="1">
    <source>
        <dbReference type="SAM" id="MobiDB-lite"/>
    </source>
</evidence>
<name>A0AAD7XCI4_9APHY</name>
<dbReference type="CDD" id="cd12087">
    <property type="entry name" value="TM_EGFR-like"/>
    <property type="match status" value="1"/>
</dbReference>
<dbReference type="AlphaFoldDB" id="A0AAD7XCI4"/>
<feature type="transmembrane region" description="Helical" evidence="2">
    <location>
        <begin position="242"/>
        <end position="264"/>
    </location>
</feature>
<dbReference type="SUPFAM" id="SSF49503">
    <property type="entry name" value="Cupredoxins"/>
    <property type="match status" value="1"/>
</dbReference>
<reference evidence="4" key="1">
    <citation type="submission" date="2022-11" db="EMBL/GenBank/DDBJ databases">
        <title>Genome Sequence of Cubamyces cubensis.</title>
        <authorList>
            <person name="Buettner E."/>
        </authorList>
    </citation>
    <scope>NUCLEOTIDE SEQUENCE</scope>
    <source>
        <strain evidence="4">MPL-01</strain>
    </source>
</reference>
<dbReference type="InterPro" id="IPR008972">
    <property type="entry name" value="Cupredoxin"/>
</dbReference>
<dbReference type="PANTHER" id="PTHR34883">
    <property type="entry name" value="SERINE-RICH PROTEIN, PUTATIVE-RELATED-RELATED"/>
    <property type="match status" value="1"/>
</dbReference>
<dbReference type="PANTHER" id="PTHR34883:SF15">
    <property type="entry name" value="EXTRACELLULAR SERINE-RICH PROTEIN"/>
    <property type="match status" value="1"/>
</dbReference>
<keyword evidence="5" id="KW-1185">Reference proteome</keyword>
<keyword evidence="2" id="KW-1133">Transmembrane helix</keyword>
<dbReference type="Gene3D" id="2.60.40.420">
    <property type="entry name" value="Cupredoxins - blue copper proteins"/>
    <property type="match status" value="1"/>
</dbReference>
<evidence type="ECO:0000313" key="5">
    <source>
        <dbReference type="Proteomes" id="UP001215151"/>
    </source>
</evidence>
<evidence type="ECO:0000256" key="3">
    <source>
        <dbReference type="SAM" id="SignalP"/>
    </source>
</evidence>
<feature type="signal peptide" evidence="3">
    <location>
        <begin position="1"/>
        <end position="20"/>
    </location>
</feature>
<feature type="chain" id="PRO_5042286285" description="Extracellular serine-rich protein" evidence="3">
    <location>
        <begin position="21"/>
        <end position="351"/>
    </location>
</feature>
<accession>A0AAD7XCI4</accession>
<keyword evidence="3" id="KW-0732">Signal</keyword>
<protein>
    <recommendedName>
        <fullName evidence="6">Extracellular serine-rich protein</fullName>
    </recommendedName>
</protein>
<dbReference type="Proteomes" id="UP001215151">
    <property type="component" value="Unassembled WGS sequence"/>
</dbReference>